<accession>H5UTC2</accession>
<dbReference type="InterPro" id="IPR019587">
    <property type="entry name" value="Polyketide_cyclase/dehydratase"/>
</dbReference>
<dbReference type="EMBL" id="BAFE01000068">
    <property type="protein sequence ID" value="GAB48980.1"/>
    <property type="molecule type" value="Genomic_DNA"/>
</dbReference>
<keyword evidence="2" id="KW-1185">Reference proteome</keyword>
<proteinExistence type="predicted"/>
<evidence type="ECO:0008006" key="3">
    <source>
        <dbReference type="Google" id="ProtNLM"/>
    </source>
</evidence>
<dbReference type="eggNOG" id="COG3832">
    <property type="taxonomic scope" value="Bacteria"/>
</dbReference>
<dbReference type="STRING" id="1089455.MOPEL_091_00250"/>
<dbReference type="Gene3D" id="3.30.530.20">
    <property type="match status" value="1"/>
</dbReference>
<comment type="caution">
    <text evidence="1">The sequence shown here is derived from an EMBL/GenBank/DDBJ whole genome shotgun (WGS) entry which is preliminary data.</text>
</comment>
<dbReference type="InterPro" id="IPR023393">
    <property type="entry name" value="START-like_dom_sf"/>
</dbReference>
<name>H5UTC2_9MICO</name>
<protein>
    <recommendedName>
        <fullName evidence="3">Carbon monoxide dehydrogenase subunit G</fullName>
    </recommendedName>
</protein>
<evidence type="ECO:0000313" key="1">
    <source>
        <dbReference type="EMBL" id="GAB48980.1"/>
    </source>
</evidence>
<dbReference type="OrthoDB" id="4773254at2"/>
<evidence type="ECO:0000313" key="2">
    <source>
        <dbReference type="Proteomes" id="UP000004367"/>
    </source>
</evidence>
<reference evidence="1 2" key="1">
    <citation type="submission" date="2012-02" db="EMBL/GenBank/DDBJ databases">
        <title>Whole genome shotgun sequence of Mobilicoccus pelagius NBRC 104925.</title>
        <authorList>
            <person name="Yoshida Y."/>
            <person name="Hosoyama A."/>
            <person name="Tsuchikane K."/>
            <person name="Katsumata H."/>
            <person name="Yamazaki S."/>
            <person name="Fujita N."/>
        </authorList>
    </citation>
    <scope>NUCLEOTIDE SEQUENCE [LARGE SCALE GENOMIC DNA]</scope>
    <source>
        <strain evidence="1 2">NBRC 104925</strain>
    </source>
</reference>
<organism evidence="1 2">
    <name type="scientific">Mobilicoccus pelagius NBRC 104925</name>
    <dbReference type="NCBI Taxonomy" id="1089455"/>
    <lineage>
        <taxon>Bacteria</taxon>
        <taxon>Bacillati</taxon>
        <taxon>Actinomycetota</taxon>
        <taxon>Actinomycetes</taxon>
        <taxon>Micrococcales</taxon>
        <taxon>Dermatophilaceae</taxon>
        <taxon>Mobilicoccus</taxon>
    </lineage>
</organism>
<dbReference type="SUPFAM" id="SSF55961">
    <property type="entry name" value="Bet v1-like"/>
    <property type="match status" value="1"/>
</dbReference>
<gene>
    <name evidence="1" type="ORF">MOPEL_091_00250</name>
</gene>
<dbReference type="Proteomes" id="UP000004367">
    <property type="component" value="Unassembled WGS sequence"/>
</dbReference>
<dbReference type="RefSeq" id="WP_009482878.1">
    <property type="nucleotide sequence ID" value="NZ_BAFE01000068.1"/>
</dbReference>
<dbReference type="AlphaFoldDB" id="H5UTC2"/>
<sequence>MANPSQSLSRDIAAEPTRVWSVLTDLERAPEIHPGVSAVEKLTDGPVRLGTRWRETRAATGRDETHEREVVEHEALGLLRIAEGEGKTRSVTTYTLTALHPGTRLTASVDEEATEDAGTLAKMAMKVMAPVGQQLAKRSLTANLDAIARAAEARA</sequence>
<dbReference type="Pfam" id="PF10604">
    <property type="entry name" value="Polyketide_cyc2"/>
    <property type="match status" value="1"/>
</dbReference>